<dbReference type="CDD" id="cd00085">
    <property type="entry name" value="HNHc"/>
    <property type="match status" value="1"/>
</dbReference>
<dbReference type="Gene3D" id="1.10.30.50">
    <property type="match status" value="1"/>
</dbReference>
<feature type="domain" description="HNH nuclease" evidence="2">
    <location>
        <begin position="425"/>
        <end position="477"/>
    </location>
</feature>
<protein>
    <submittedName>
        <fullName evidence="3">HNH endonuclease</fullName>
    </submittedName>
</protein>
<dbReference type="InterPro" id="IPR003615">
    <property type="entry name" value="HNH_nuc"/>
</dbReference>
<gene>
    <name evidence="3" type="ORF">SAMN05445756_1975</name>
</gene>
<dbReference type="GO" id="GO:0008270">
    <property type="term" value="F:zinc ion binding"/>
    <property type="evidence" value="ECO:0007669"/>
    <property type="project" value="InterPro"/>
</dbReference>
<keyword evidence="3" id="KW-0378">Hydrolase</keyword>
<dbReference type="Pfam" id="PF02720">
    <property type="entry name" value="DUF222"/>
    <property type="match status" value="1"/>
</dbReference>
<keyword evidence="4" id="KW-1185">Reference proteome</keyword>
<name>A0A212U5C2_9MICO</name>
<dbReference type="InterPro" id="IPR002711">
    <property type="entry name" value="HNH"/>
</dbReference>
<evidence type="ECO:0000313" key="4">
    <source>
        <dbReference type="Proteomes" id="UP000198122"/>
    </source>
</evidence>
<comment type="similarity">
    <text evidence="1">Belongs to the Rv1128c/1148c/1588c/1702c/1945/3466 family.</text>
</comment>
<sequence length="511" mass="53397">MARGDGGQGVSEVDRQDAWAERGAMAPPLWAVGPAATTAMVGSAAPAESVEPVHPVSEVDPAALFGRAAGLAEGLQSVRSQLWRLGSADLAGVVGVLGDLVRAAEAAMTGVTAEASTRGVVAASRSAGTTAWVREQAGITEAGRAHAIAQVAETTTEPGAEPLAAAVWGGGVSVGAAHTMVKEAEKVRPLLPGADRADVLGYYLAHAERLASMGHAASDRTLRQLTREIIARYGEGALDEQDERATECSTLTERTLPTGLVRFTLEVNQPDAARVRAAVDGLAAPRPGVDEAGQPVRDARAPARRRADALLELVARAQAADQDSTAGGCGLSGATTLVVTMDHATLARELARRPRGARRVGWGRGLEAPLEDAGPASFATTVDGEILTPAQVRQAACDAQIIPMLLGTDSVPLDVGEAERFATGHQRAAVVRRDGGCTFGGCDRPPGWCHAHHIRHWADGGPTDLDNLALLCHRHHTVVHRDDLTATRVAGRWVWHREGDPPEGRLPEESS</sequence>
<evidence type="ECO:0000259" key="2">
    <source>
        <dbReference type="SMART" id="SM00507"/>
    </source>
</evidence>
<dbReference type="SMART" id="SM00507">
    <property type="entry name" value="HNHc"/>
    <property type="match status" value="1"/>
</dbReference>
<evidence type="ECO:0000313" key="3">
    <source>
        <dbReference type="EMBL" id="SNC73458.1"/>
    </source>
</evidence>
<keyword evidence="3" id="KW-0540">Nuclease</keyword>
<proteinExistence type="inferred from homology"/>
<dbReference type="InterPro" id="IPR003870">
    <property type="entry name" value="DUF222"/>
</dbReference>
<accession>A0A212U5C2</accession>
<reference evidence="3 4" key="1">
    <citation type="submission" date="2017-06" db="EMBL/GenBank/DDBJ databases">
        <authorList>
            <person name="Kim H.J."/>
            <person name="Triplett B.A."/>
        </authorList>
    </citation>
    <scope>NUCLEOTIDE SEQUENCE [LARGE SCALE GENOMIC DNA]</scope>
    <source>
        <strain evidence="3 4">DSM 22179</strain>
    </source>
</reference>
<dbReference type="EMBL" id="FYEZ01000003">
    <property type="protein sequence ID" value="SNC73458.1"/>
    <property type="molecule type" value="Genomic_DNA"/>
</dbReference>
<dbReference type="GO" id="GO:0004519">
    <property type="term" value="F:endonuclease activity"/>
    <property type="evidence" value="ECO:0007669"/>
    <property type="project" value="UniProtKB-KW"/>
</dbReference>
<keyword evidence="3" id="KW-0255">Endonuclease</keyword>
<dbReference type="GO" id="GO:0003676">
    <property type="term" value="F:nucleic acid binding"/>
    <property type="evidence" value="ECO:0007669"/>
    <property type="project" value="InterPro"/>
</dbReference>
<organism evidence="3 4">
    <name type="scientific">Kytococcus aerolatus</name>
    <dbReference type="NCBI Taxonomy" id="592308"/>
    <lineage>
        <taxon>Bacteria</taxon>
        <taxon>Bacillati</taxon>
        <taxon>Actinomycetota</taxon>
        <taxon>Actinomycetes</taxon>
        <taxon>Micrococcales</taxon>
        <taxon>Kytococcaceae</taxon>
        <taxon>Kytococcus</taxon>
    </lineage>
</organism>
<evidence type="ECO:0000256" key="1">
    <source>
        <dbReference type="ARBA" id="ARBA00023450"/>
    </source>
</evidence>
<dbReference type="Pfam" id="PF01844">
    <property type="entry name" value="HNH"/>
    <property type="match status" value="1"/>
</dbReference>
<dbReference type="Proteomes" id="UP000198122">
    <property type="component" value="Unassembled WGS sequence"/>
</dbReference>
<dbReference type="AlphaFoldDB" id="A0A212U5C2"/>